<dbReference type="SUPFAM" id="SSF53720">
    <property type="entry name" value="ALDH-like"/>
    <property type="match status" value="1"/>
</dbReference>
<name>A0ABW2QGI3_9BURK</name>
<organism evidence="4 5">
    <name type="scientific">Hydrogenophaga atypica</name>
    <dbReference type="NCBI Taxonomy" id="249409"/>
    <lineage>
        <taxon>Bacteria</taxon>
        <taxon>Pseudomonadati</taxon>
        <taxon>Pseudomonadota</taxon>
        <taxon>Betaproteobacteria</taxon>
        <taxon>Burkholderiales</taxon>
        <taxon>Comamonadaceae</taxon>
        <taxon>Hydrogenophaga</taxon>
    </lineage>
</organism>
<evidence type="ECO:0000313" key="5">
    <source>
        <dbReference type="Proteomes" id="UP001596501"/>
    </source>
</evidence>
<gene>
    <name evidence="4" type="ORF">ACFQPB_06840</name>
</gene>
<dbReference type="PANTHER" id="PTHR43111">
    <property type="entry name" value="ALDEHYDE DEHYDROGENASE B-RELATED"/>
    <property type="match status" value="1"/>
</dbReference>
<dbReference type="RefSeq" id="WP_382221086.1">
    <property type="nucleotide sequence ID" value="NZ_JBHTCA010000004.1"/>
</dbReference>
<evidence type="ECO:0000256" key="2">
    <source>
        <dbReference type="SAM" id="MobiDB-lite"/>
    </source>
</evidence>
<comment type="caution">
    <text evidence="4">The sequence shown here is derived from an EMBL/GenBank/DDBJ whole genome shotgun (WGS) entry which is preliminary data.</text>
</comment>
<keyword evidence="5" id="KW-1185">Reference proteome</keyword>
<dbReference type="InterPro" id="IPR016162">
    <property type="entry name" value="Ald_DH_N"/>
</dbReference>
<proteinExistence type="predicted"/>
<dbReference type="Proteomes" id="UP001596501">
    <property type="component" value="Unassembled WGS sequence"/>
</dbReference>
<dbReference type="Gene3D" id="3.40.309.10">
    <property type="entry name" value="Aldehyde Dehydrogenase, Chain A, domain 2"/>
    <property type="match status" value="1"/>
</dbReference>
<accession>A0ABW2QGI3</accession>
<dbReference type="Pfam" id="PF00171">
    <property type="entry name" value="Aldedh"/>
    <property type="match status" value="1"/>
</dbReference>
<protein>
    <submittedName>
        <fullName evidence="4">3,4-dehydroadipyl-CoA semialdehyde dehydrogenase</fullName>
    </submittedName>
</protein>
<dbReference type="PANTHER" id="PTHR43111:SF1">
    <property type="entry name" value="ALDEHYDE DEHYDROGENASE B-RELATED"/>
    <property type="match status" value="1"/>
</dbReference>
<dbReference type="InterPro" id="IPR015590">
    <property type="entry name" value="Aldehyde_DH_dom"/>
</dbReference>
<evidence type="ECO:0000313" key="4">
    <source>
        <dbReference type="EMBL" id="MFC7408573.1"/>
    </source>
</evidence>
<evidence type="ECO:0000259" key="3">
    <source>
        <dbReference type="Pfam" id="PF00171"/>
    </source>
</evidence>
<evidence type="ECO:0000256" key="1">
    <source>
        <dbReference type="ARBA" id="ARBA00023002"/>
    </source>
</evidence>
<dbReference type="NCBIfam" id="NF008868">
    <property type="entry name" value="PRK11903.1"/>
    <property type="match status" value="1"/>
</dbReference>
<reference evidence="5" key="1">
    <citation type="journal article" date="2019" name="Int. J. Syst. Evol. Microbiol.">
        <title>The Global Catalogue of Microorganisms (GCM) 10K type strain sequencing project: providing services to taxonomists for standard genome sequencing and annotation.</title>
        <authorList>
            <consortium name="The Broad Institute Genomics Platform"/>
            <consortium name="The Broad Institute Genome Sequencing Center for Infectious Disease"/>
            <person name="Wu L."/>
            <person name="Ma J."/>
        </authorList>
    </citation>
    <scope>NUCLEOTIDE SEQUENCE [LARGE SCALE GENOMIC DNA]</scope>
    <source>
        <strain evidence="5">CGMCC 1.12371</strain>
    </source>
</reference>
<dbReference type="InterPro" id="IPR016161">
    <property type="entry name" value="Ald_DH/histidinol_DH"/>
</dbReference>
<dbReference type="InterPro" id="IPR016163">
    <property type="entry name" value="Ald_DH_C"/>
</dbReference>
<dbReference type="Gene3D" id="3.40.605.10">
    <property type="entry name" value="Aldehyde Dehydrogenase, Chain A, domain 1"/>
    <property type="match status" value="1"/>
</dbReference>
<sequence>MTTSSPLLPNFVGGQWIHGTGAGTPLFDPILGTELARVDATGLDLPEAFRFAREVGGQALRALTYRQRAALLAQVAQVLQANRADYEAISVANSGTVKADTAVDVDGGIYTVGVYAKLGDGLGDVFHLTEGDAARLGKDPLFQSQHVAVPTRGVALFINAFNFPSWGLWEKAAPALLSGAPVIVKPATATAWLTQRMVQDVVNAGILPAGALSVICGSASGLMDQLQAFDVVSFTGSADTAAVIRSHPAVVQRSVRVNIEADSVNSALLAPGEANAEALDLLVKEVVREMTVKSGQKCTAIRRIFVPEALFDSAASAIAARLASTTVGNPRNEAVRMGAVVSRAQFNAVQEGLQALKAHTEVLFDGNTLPLVDADPAQACCVGPTLLGARNPDNHPVVHDVEVFGPVATLMPYRDEAHALALVRRGQGSLVASVYGTQADDLARIALALADSHGRVHVISPDVKAAHTGHGNVMPQSQHGGPGRAGGGEELGGLRALRFYHQRSAIQASTAVLGAGVAPATAKA</sequence>
<feature type="region of interest" description="Disordered" evidence="2">
    <location>
        <begin position="469"/>
        <end position="488"/>
    </location>
</feature>
<dbReference type="EMBL" id="JBHTCA010000004">
    <property type="protein sequence ID" value="MFC7408573.1"/>
    <property type="molecule type" value="Genomic_DNA"/>
</dbReference>
<feature type="domain" description="Aldehyde dehydrogenase" evidence="3">
    <location>
        <begin position="16"/>
        <end position="500"/>
    </location>
</feature>
<keyword evidence="1" id="KW-0560">Oxidoreductase</keyword>